<protein>
    <submittedName>
        <fullName evidence="2">Uncharacterized protein</fullName>
    </submittedName>
</protein>
<keyword evidence="1" id="KW-1133">Transmembrane helix</keyword>
<gene>
    <name evidence="2" type="ORF">GM418_24360</name>
</gene>
<evidence type="ECO:0000256" key="1">
    <source>
        <dbReference type="SAM" id="Phobius"/>
    </source>
</evidence>
<name>A0A6I6JZS4_9BACT</name>
<sequence length="126" mass="14138">MNSISITGAFIITLSLLSYGIGSISLQRFKMVSPGVLWFLTLGVVLDIVATIFMIVGAKNPGFTLHGFLGYSALLVMLIDVIFIWRIYYRENINALVGKKLLLYSKIAYGWWIVAYITGSLLIIWR</sequence>
<accession>A0A6I6JZS4</accession>
<evidence type="ECO:0000313" key="2">
    <source>
        <dbReference type="EMBL" id="QGY46678.1"/>
    </source>
</evidence>
<feature type="transmembrane region" description="Helical" evidence="1">
    <location>
        <begin position="6"/>
        <end position="24"/>
    </location>
</feature>
<proteinExistence type="predicted"/>
<feature type="transmembrane region" description="Helical" evidence="1">
    <location>
        <begin position="68"/>
        <end position="89"/>
    </location>
</feature>
<dbReference type="Proteomes" id="UP000428260">
    <property type="component" value="Chromosome"/>
</dbReference>
<evidence type="ECO:0000313" key="3">
    <source>
        <dbReference type="Proteomes" id="UP000428260"/>
    </source>
</evidence>
<organism evidence="2 3">
    <name type="scientific">Maribellus comscasis</name>
    <dbReference type="NCBI Taxonomy" id="2681766"/>
    <lineage>
        <taxon>Bacteria</taxon>
        <taxon>Pseudomonadati</taxon>
        <taxon>Bacteroidota</taxon>
        <taxon>Bacteroidia</taxon>
        <taxon>Marinilabiliales</taxon>
        <taxon>Prolixibacteraceae</taxon>
        <taxon>Maribellus</taxon>
    </lineage>
</organism>
<reference evidence="2 3" key="1">
    <citation type="submission" date="2019-11" db="EMBL/GenBank/DDBJ databases">
        <authorList>
            <person name="Zheng R.K."/>
            <person name="Sun C.M."/>
        </authorList>
    </citation>
    <scope>NUCLEOTIDE SEQUENCE [LARGE SCALE GENOMIC DNA]</scope>
    <source>
        <strain evidence="2 3">WC007</strain>
    </source>
</reference>
<keyword evidence="3" id="KW-1185">Reference proteome</keyword>
<dbReference type="EMBL" id="CP046401">
    <property type="protein sequence ID" value="QGY46678.1"/>
    <property type="molecule type" value="Genomic_DNA"/>
</dbReference>
<dbReference type="KEGG" id="mcos:GM418_24360"/>
<dbReference type="AlphaFoldDB" id="A0A6I6JZS4"/>
<dbReference type="RefSeq" id="WP_158869806.1">
    <property type="nucleotide sequence ID" value="NZ_CP046401.1"/>
</dbReference>
<keyword evidence="1" id="KW-0812">Transmembrane</keyword>
<feature type="transmembrane region" description="Helical" evidence="1">
    <location>
        <begin position="36"/>
        <end position="56"/>
    </location>
</feature>
<feature type="transmembrane region" description="Helical" evidence="1">
    <location>
        <begin position="101"/>
        <end position="125"/>
    </location>
</feature>
<keyword evidence="1" id="KW-0472">Membrane</keyword>